<dbReference type="EMBL" id="NMPR01000252">
    <property type="protein sequence ID" value="KAA8624170.1"/>
    <property type="molecule type" value="Genomic_DNA"/>
</dbReference>
<sequence>MTAAQAAEAAHWFTPSPVANHTTPAKAAESAQRFTPLTIANGTTPAEAIKPGQWSYPLVGSKVWYDTTPAKAAESAQRFTPLTIANGTTPAEAIKPGQWSYPLVDSTVWYDTPPAEAAESETGLVPFSTLGFFVDSDLDKGICSTWLTITSEGEYRKKTWCYGRVKKNKLSEHEKAWLKAIRNYRPRFARFFEDLGYDPNWDKWEPERGGVQDRAHARTLVKWFRVHAHPPLVHGGEIMVDLDADIEDDYGLGEAKERLRALRAAGLERSAEARGENIFIQNTTLYLRKLRSEGVEPHFKDIPGARWWNYEEIFGDY</sequence>
<comment type="caution">
    <text evidence="1">The sequence shown here is derived from an EMBL/GenBank/DDBJ whole genome shotgun (WGS) entry which is preliminary data.</text>
</comment>
<gene>
    <name evidence="1" type="ORF">SMACR_06040</name>
</gene>
<evidence type="ECO:0000313" key="1">
    <source>
        <dbReference type="EMBL" id="KAA8624170.1"/>
    </source>
</evidence>
<dbReference type="Proteomes" id="UP000433876">
    <property type="component" value="Unassembled WGS sequence"/>
</dbReference>
<organism evidence="1 2">
    <name type="scientific">Sordaria macrospora</name>
    <dbReference type="NCBI Taxonomy" id="5147"/>
    <lineage>
        <taxon>Eukaryota</taxon>
        <taxon>Fungi</taxon>
        <taxon>Dikarya</taxon>
        <taxon>Ascomycota</taxon>
        <taxon>Pezizomycotina</taxon>
        <taxon>Sordariomycetes</taxon>
        <taxon>Sordariomycetidae</taxon>
        <taxon>Sordariales</taxon>
        <taxon>Sordariaceae</taxon>
        <taxon>Sordaria</taxon>
    </lineage>
</organism>
<proteinExistence type="predicted"/>
<protein>
    <submittedName>
        <fullName evidence="1">Uncharacterized protein</fullName>
    </submittedName>
</protein>
<dbReference type="VEuPathDB" id="FungiDB:SMAC_06040"/>
<evidence type="ECO:0000313" key="2">
    <source>
        <dbReference type="Proteomes" id="UP000433876"/>
    </source>
</evidence>
<accession>A0A8S8ZC40</accession>
<reference evidence="1 2" key="1">
    <citation type="submission" date="2017-07" db="EMBL/GenBank/DDBJ databases">
        <title>Genome sequence of the Sordaria macrospora wild type strain R19027.</title>
        <authorList>
            <person name="Nowrousian M."/>
            <person name="Teichert I."/>
            <person name="Kueck U."/>
        </authorList>
    </citation>
    <scope>NUCLEOTIDE SEQUENCE [LARGE SCALE GENOMIC DNA]</scope>
    <source>
        <strain evidence="1 2">R19027</strain>
        <tissue evidence="1">Mycelium</tissue>
    </source>
</reference>
<name>A0A8S8ZC40_SORMA</name>
<dbReference type="AlphaFoldDB" id="A0A8S8ZC40"/>